<protein>
    <submittedName>
        <fullName evidence="2">Uncharacterized protein</fullName>
    </submittedName>
</protein>
<keyword evidence="3" id="KW-1185">Reference proteome</keyword>
<reference evidence="2 3" key="1">
    <citation type="journal article" date="2025" name="Int. J. Syst. Evol. Microbiol.">
        <title>Desulfovibrio falkowii sp. nov., Porphyromonas miyakawae sp. nov., Mediterraneibacter flintii sp. nov. and Owariibacterium komagatae gen. nov., sp. nov., isolated from human faeces.</title>
        <authorList>
            <person name="Hamaguchi T."/>
            <person name="Ohara M."/>
            <person name="Hisatomi A."/>
            <person name="Sekiguchi K."/>
            <person name="Takeda J.I."/>
            <person name="Ueyama J."/>
            <person name="Ito M."/>
            <person name="Nishiwaki H."/>
            <person name="Ogi T."/>
            <person name="Hirayama M."/>
            <person name="Ohkuma M."/>
            <person name="Sakamoto M."/>
            <person name="Ohno K."/>
        </authorList>
    </citation>
    <scope>NUCLEOTIDE SEQUENCE [LARGE SCALE GENOMIC DNA]</scope>
    <source>
        <strain evidence="2 3">13CB8C</strain>
    </source>
</reference>
<dbReference type="Proteomes" id="UP001628192">
    <property type="component" value="Unassembled WGS sequence"/>
</dbReference>
<proteinExistence type="predicted"/>
<feature type="region of interest" description="Disordered" evidence="1">
    <location>
        <begin position="1"/>
        <end position="104"/>
    </location>
</feature>
<name>A0ABQ0E4H7_9BACT</name>
<evidence type="ECO:0000313" key="2">
    <source>
        <dbReference type="EMBL" id="GAB1252521.1"/>
    </source>
</evidence>
<sequence>MRAGGRSSGPATERTAGGVPDGAGPAICGERKKDMPLHTPKRRSGQDTARPHSPAGNELAQRLPISYKDRKKNRSGHAPGPCEAARNGMSGNSGHARRTGILWR</sequence>
<gene>
    <name evidence="2" type="ORF">Defa_00080</name>
</gene>
<evidence type="ECO:0000313" key="3">
    <source>
        <dbReference type="Proteomes" id="UP001628192"/>
    </source>
</evidence>
<organism evidence="2 3">
    <name type="scientific">Desulfovibrio falkowii</name>
    <dbReference type="NCBI Taxonomy" id="3136602"/>
    <lineage>
        <taxon>Bacteria</taxon>
        <taxon>Pseudomonadati</taxon>
        <taxon>Thermodesulfobacteriota</taxon>
        <taxon>Desulfovibrionia</taxon>
        <taxon>Desulfovibrionales</taxon>
        <taxon>Desulfovibrionaceae</taxon>
        <taxon>Desulfovibrio</taxon>
    </lineage>
</organism>
<accession>A0ABQ0E4H7</accession>
<comment type="caution">
    <text evidence="2">The sequence shown here is derived from an EMBL/GenBank/DDBJ whole genome shotgun (WGS) entry which is preliminary data.</text>
</comment>
<dbReference type="EMBL" id="BAAFSG010000001">
    <property type="protein sequence ID" value="GAB1252521.1"/>
    <property type="molecule type" value="Genomic_DNA"/>
</dbReference>
<evidence type="ECO:0000256" key="1">
    <source>
        <dbReference type="SAM" id="MobiDB-lite"/>
    </source>
</evidence>